<proteinExistence type="predicted"/>
<reference evidence="3" key="1">
    <citation type="submission" date="2014-10" db="EMBL/GenBank/DDBJ databases">
        <authorList>
            <person name="King R."/>
        </authorList>
    </citation>
    <scope>NUCLEOTIDE SEQUENCE [LARGE SCALE GENOMIC DNA]</scope>
    <source>
        <strain evidence="3">A3/5</strain>
    </source>
</reference>
<evidence type="ECO:0000313" key="3">
    <source>
        <dbReference type="Proteomes" id="UP000245910"/>
    </source>
</evidence>
<dbReference type="Proteomes" id="UP000245910">
    <property type="component" value="Chromosome II"/>
</dbReference>
<protein>
    <submittedName>
        <fullName evidence="2">Uncharacterized protein</fullName>
    </submittedName>
</protein>
<evidence type="ECO:0000256" key="1">
    <source>
        <dbReference type="SAM" id="MobiDB-lite"/>
    </source>
</evidence>
<dbReference type="EMBL" id="LN649230">
    <property type="protein sequence ID" value="CEI62866.1"/>
    <property type="molecule type" value="Genomic_DNA"/>
</dbReference>
<sequence>MKRERFPSPMPEYSAIHPNKRRFVSTPNRNGERICSRLAGRRTGTQRRHIPSLKRSRVALQDYKALLALLSLTIEDKTQVEVPGYVLLDTEDSMGISDPEPSSNTPASPNPVEAEHPTLFSLHKRIRGFYEERAKRKQKNETMHEETDPDIPMSTA</sequence>
<organism evidence="2 3">
    <name type="scientific">Fusarium venenatum</name>
    <dbReference type="NCBI Taxonomy" id="56646"/>
    <lineage>
        <taxon>Eukaryota</taxon>
        <taxon>Fungi</taxon>
        <taxon>Dikarya</taxon>
        <taxon>Ascomycota</taxon>
        <taxon>Pezizomycotina</taxon>
        <taxon>Sordariomycetes</taxon>
        <taxon>Hypocreomycetidae</taxon>
        <taxon>Hypocreales</taxon>
        <taxon>Nectriaceae</taxon>
        <taxon>Fusarium</taxon>
    </lineage>
</organism>
<feature type="region of interest" description="Disordered" evidence="1">
    <location>
        <begin position="130"/>
        <end position="156"/>
    </location>
</feature>
<dbReference type="OrthoDB" id="5098914at2759"/>
<dbReference type="AlphaFoldDB" id="A0A2L2TIL5"/>
<accession>A0A2L2TIL5</accession>
<feature type="region of interest" description="Disordered" evidence="1">
    <location>
        <begin position="1"/>
        <end position="32"/>
    </location>
</feature>
<feature type="region of interest" description="Disordered" evidence="1">
    <location>
        <begin position="91"/>
        <end position="118"/>
    </location>
</feature>
<feature type="compositionally biased region" description="Basic and acidic residues" evidence="1">
    <location>
        <begin position="130"/>
        <end position="146"/>
    </location>
</feature>
<name>A0A2L2TIL5_9HYPO</name>
<keyword evidence="3" id="KW-1185">Reference proteome</keyword>
<evidence type="ECO:0000313" key="2">
    <source>
        <dbReference type="EMBL" id="CEI62866.1"/>
    </source>
</evidence>